<accession>A0A4Y8JV84</accession>
<dbReference type="InterPro" id="IPR036412">
    <property type="entry name" value="HAD-like_sf"/>
</dbReference>
<dbReference type="GO" id="GO:0005829">
    <property type="term" value="C:cytosol"/>
    <property type="evidence" value="ECO:0007669"/>
    <property type="project" value="TreeGrafter"/>
</dbReference>
<dbReference type="PANTHER" id="PTHR10000:SF25">
    <property type="entry name" value="PHOSPHATASE YKRA-RELATED"/>
    <property type="match status" value="1"/>
</dbReference>
<sequence>MISPRIAFVDVDGTLLQTGSGIAESSIAAVRTARGNGHLVYLSTGRASVEIYPEIRDIGFDGTISSGGGFAEIGDELVIKRTMPAEAVERMIGFYEESGYDFYLQSFDELYPSPGVRDRFAEYYAADRARKAEAGSEPESVTDADDDHPALKAFADVRPYRHTGIAKSVFLAGDLRAFDRVSEALGADFHVITGTIPHMGRGSGEVTLNGVNKGSTILQLLDRLGLDAASALGIGDSSNDIEMLQVCGVGIAMGNATDAVKAHADEVTTSVQDDGVWNAFRRHGLI</sequence>
<name>A0A4Y8JV84_9MICO</name>
<dbReference type="InterPro" id="IPR023214">
    <property type="entry name" value="HAD_sf"/>
</dbReference>
<gene>
    <name evidence="1" type="ORF">E3T49_07320</name>
</gene>
<dbReference type="InterPro" id="IPR006379">
    <property type="entry name" value="HAD-SF_hydro_IIB"/>
</dbReference>
<comment type="caution">
    <text evidence="1">The sequence shown here is derived from an EMBL/GenBank/DDBJ whole genome shotgun (WGS) entry which is preliminary data.</text>
</comment>
<dbReference type="PANTHER" id="PTHR10000">
    <property type="entry name" value="PHOSPHOSERINE PHOSPHATASE"/>
    <property type="match status" value="1"/>
</dbReference>
<dbReference type="Pfam" id="PF08282">
    <property type="entry name" value="Hydrolase_3"/>
    <property type="match status" value="1"/>
</dbReference>
<evidence type="ECO:0000313" key="2">
    <source>
        <dbReference type="Proteomes" id="UP000297472"/>
    </source>
</evidence>
<dbReference type="SUPFAM" id="SSF56784">
    <property type="entry name" value="HAD-like"/>
    <property type="match status" value="1"/>
</dbReference>
<dbReference type="Proteomes" id="UP000297472">
    <property type="component" value="Unassembled WGS sequence"/>
</dbReference>
<dbReference type="Gene3D" id="3.40.50.1000">
    <property type="entry name" value="HAD superfamily/HAD-like"/>
    <property type="match status" value="1"/>
</dbReference>
<proteinExistence type="predicted"/>
<evidence type="ECO:0000313" key="1">
    <source>
        <dbReference type="EMBL" id="TFD30661.1"/>
    </source>
</evidence>
<keyword evidence="1" id="KW-0378">Hydrolase</keyword>
<dbReference type="GO" id="GO:0000287">
    <property type="term" value="F:magnesium ion binding"/>
    <property type="evidence" value="ECO:0007669"/>
    <property type="project" value="TreeGrafter"/>
</dbReference>
<dbReference type="AlphaFoldDB" id="A0A4Y8JV84"/>
<dbReference type="RefSeq" id="WP_134424314.1">
    <property type="nucleotide sequence ID" value="NZ_SOHA01000020.1"/>
</dbReference>
<dbReference type="Gene3D" id="3.30.1240.10">
    <property type="match status" value="1"/>
</dbReference>
<organism evidence="1 2">
    <name type="scientific">Cryobacterium cryoconiti</name>
    <dbReference type="NCBI Taxonomy" id="1259239"/>
    <lineage>
        <taxon>Bacteria</taxon>
        <taxon>Bacillati</taxon>
        <taxon>Actinomycetota</taxon>
        <taxon>Actinomycetes</taxon>
        <taxon>Micrococcales</taxon>
        <taxon>Microbacteriaceae</taxon>
        <taxon>Cryobacterium</taxon>
    </lineage>
</organism>
<dbReference type="InterPro" id="IPR000150">
    <property type="entry name" value="Cof"/>
</dbReference>
<reference evidence="1 2" key="1">
    <citation type="submission" date="2019-03" db="EMBL/GenBank/DDBJ databases">
        <title>Genomics of glacier-inhabiting Cryobacterium strains.</title>
        <authorList>
            <person name="Liu Q."/>
            <person name="Xin Y.-H."/>
        </authorList>
    </citation>
    <scope>NUCLEOTIDE SEQUENCE [LARGE SCALE GENOMIC DNA]</scope>
    <source>
        <strain evidence="1 2">TMT1-51</strain>
    </source>
</reference>
<dbReference type="EMBL" id="SOHA01000020">
    <property type="protein sequence ID" value="TFD30661.1"/>
    <property type="molecule type" value="Genomic_DNA"/>
</dbReference>
<dbReference type="NCBIfam" id="TIGR01484">
    <property type="entry name" value="HAD-SF-IIB"/>
    <property type="match status" value="1"/>
</dbReference>
<keyword evidence="2" id="KW-1185">Reference proteome</keyword>
<protein>
    <submittedName>
        <fullName evidence="1">Cof-type HAD-IIB family hydrolase</fullName>
    </submittedName>
</protein>
<dbReference type="NCBIfam" id="TIGR00099">
    <property type="entry name" value="Cof-subfamily"/>
    <property type="match status" value="1"/>
</dbReference>
<dbReference type="GO" id="GO:0016791">
    <property type="term" value="F:phosphatase activity"/>
    <property type="evidence" value="ECO:0007669"/>
    <property type="project" value="TreeGrafter"/>
</dbReference>
<dbReference type="OrthoDB" id="3180855at2"/>